<sequence length="66" mass="7267">MRKPADGARGAQLSSALDTISERFEGLRAAQQLLKHLLTCPTEDPARQCTYLRAERDQAVTEAPRG</sequence>
<dbReference type="EMBL" id="JADKMA010000043">
    <property type="protein sequence ID" value="MBO8192197.1"/>
    <property type="molecule type" value="Genomic_DNA"/>
</dbReference>
<protein>
    <recommendedName>
        <fullName evidence="3">MerR family transcriptional regulator</fullName>
    </recommendedName>
</protein>
<accession>A0ABS3XA00</accession>
<name>A0ABS3XA00_9ACTN</name>
<organism evidence="1 2">
    <name type="scientific">Streptomyces oryzae</name>
    <dbReference type="NCBI Taxonomy" id="1434886"/>
    <lineage>
        <taxon>Bacteria</taxon>
        <taxon>Bacillati</taxon>
        <taxon>Actinomycetota</taxon>
        <taxon>Actinomycetes</taxon>
        <taxon>Kitasatosporales</taxon>
        <taxon>Streptomycetaceae</taxon>
        <taxon>Streptomyces</taxon>
    </lineage>
</organism>
<evidence type="ECO:0000313" key="1">
    <source>
        <dbReference type="EMBL" id="MBO8192197.1"/>
    </source>
</evidence>
<proteinExistence type="predicted"/>
<evidence type="ECO:0008006" key="3">
    <source>
        <dbReference type="Google" id="ProtNLM"/>
    </source>
</evidence>
<keyword evidence="2" id="KW-1185">Reference proteome</keyword>
<dbReference type="Proteomes" id="UP001519064">
    <property type="component" value="Unassembled WGS sequence"/>
</dbReference>
<dbReference type="RefSeq" id="WP_209239292.1">
    <property type="nucleotide sequence ID" value="NZ_JADKMA010000043.1"/>
</dbReference>
<comment type="caution">
    <text evidence="1">The sequence shown here is derived from an EMBL/GenBank/DDBJ whole genome shotgun (WGS) entry which is preliminary data.</text>
</comment>
<reference evidence="1 2" key="1">
    <citation type="submission" date="2020-11" db="EMBL/GenBank/DDBJ databases">
        <title>Streptomyces spirodelae sp. nov., isolated from duckweed.</title>
        <authorList>
            <person name="Saimee Y."/>
            <person name="Duangmal K."/>
        </authorList>
    </citation>
    <scope>NUCLEOTIDE SEQUENCE [LARGE SCALE GENOMIC DNA]</scope>
    <source>
        <strain evidence="1 2">S16-07</strain>
    </source>
</reference>
<gene>
    <name evidence="1" type="ORF">ITI46_11045</name>
</gene>
<evidence type="ECO:0000313" key="2">
    <source>
        <dbReference type="Proteomes" id="UP001519064"/>
    </source>
</evidence>